<sequence length="182" mass="21430">MCPRHIMSIDAEIKSIEAELKHWFLYRRLQAERAMSIRKLLKEYNFIGLNNNSCGIAVSDVDKMLWKDLTNGLPKLENSLSLNAREMKADMYLDMFKKAADLENPCFNTGISYLQCLQENFKESHEHRSHICGNKFISFDNCRKDLVQHQEEAIKKSIEKQDMMDSRARNLFNIRMQLLHRT</sequence>
<name>A0A1R4AAE3_BABMR</name>
<dbReference type="OrthoDB" id="427429at2759"/>
<evidence type="ECO:0000313" key="1">
    <source>
        <dbReference type="EMBL" id="SJK85976.1"/>
    </source>
</evidence>
<reference evidence="1 2" key="3">
    <citation type="journal article" date="2016" name="Sci. Rep.">
        <title>Genome-wide diversity and gene expression profiling of Babesia microti isolates identify polymorphic genes that mediate host-pathogen interactions.</title>
        <authorList>
            <person name="Silva J.C."/>
            <person name="Cornillot E."/>
            <person name="McCracken C."/>
            <person name="Usmani-Brown S."/>
            <person name="Dwivedi A."/>
            <person name="Ifeonu O.O."/>
            <person name="Crabtree J."/>
            <person name="Gotia H.T."/>
            <person name="Virji A.Z."/>
            <person name="Reynes C."/>
            <person name="Colinge J."/>
            <person name="Kumar V."/>
            <person name="Lawres L."/>
            <person name="Pazzi J.E."/>
            <person name="Pablo J.V."/>
            <person name="Hung C."/>
            <person name="Brancato J."/>
            <person name="Kumari P."/>
            <person name="Orvis J."/>
            <person name="Tretina K."/>
            <person name="Chibucos M."/>
            <person name="Ott S."/>
            <person name="Sadzewicz L."/>
            <person name="Sengamalay N."/>
            <person name="Shetty A.C."/>
            <person name="Su Q."/>
            <person name="Tallon L."/>
            <person name="Fraser C.M."/>
            <person name="Frutos R."/>
            <person name="Molina D.M."/>
            <person name="Krause P.J."/>
            <person name="Ben Mamoun C."/>
        </authorList>
    </citation>
    <scope>NUCLEOTIDE SEQUENCE [LARGE SCALE GENOMIC DNA]</scope>
    <source>
        <strain evidence="1 2">RI</strain>
    </source>
</reference>
<dbReference type="EMBL" id="FO082872">
    <property type="protein sequence ID" value="SJK85976.1"/>
    <property type="molecule type" value="Genomic_DNA"/>
</dbReference>
<reference evidence="1 2" key="2">
    <citation type="journal article" date="2013" name="PLoS ONE">
        <title>Whole genome mapping and re-organization of the nuclear and mitochondrial genomes of Babesia microti isolates.</title>
        <authorList>
            <person name="Cornillot E."/>
            <person name="Dassouli A."/>
            <person name="Garg A."/>
            <person name="Pachikara N."/>
            <person name="Randazzo S."/>
            <person name="Depoix D."/>
            <person name="Carcy B."/>
            <person name="Delbecq S."/>
            <person name="Frutos R."/>
            <person name="Silva J.C."/>
            <person name="Sutton R."/>
            <person name="Krause P.J."/>
            <person name="Mamoun C.B."/>
        </authorList>
    </citation>
    <scope>NUCLEOTIDE SEQUENCE [LARGE SCALE GENOMIC DNA]</scope>
    <source>
        <strain evidence="1 2">RI</strain>
    </source>
</reference>
<dbReference type="KEGG" id="bmic:BMR1_02g02240"/>
<evidence type="ECO:0000313" key="2">
    <source>
        <dbReference type="Proteomes" id="UP000002899"/>
    </source>
</evidence>
<dbReference type="Proteomes" id="UP000002899">
    <property type="component" value="Chromosome II"/>
</dbReference>
<dbReference type="GeneID" id="24424234"/>
<protein>
    <submittedName>
        <fullName evidence="1">Uncharacterized protein</fullName>
    </submittedName>
</protein>
<dbReference type="RefSeq" id="XP_021338177.1">
    <property type="nucleotide sequence ID" value="XM_021481547.1"/>
</dbReference>
<dbReference type="VEuPathDB" id="PiroplasmaDB:BMR1_02g02240"/>
<dbReference type="AlphaFoldDB" id="A0A1R4AAE3"/>
<reference evidence="1 2" key="1">
    <citation type="journal article" date="2012" name="Nucleic Acids Res.">
        <title>Sequencing of the smallest Apicomplexan genome from the human pathogen Babesia microti.</title>
        <authorList>
            <person name="Cornillot E."/>
            <person name="Hadj-Kaddour K."/>
            <person name="Dassouli A."/>
            <person name="Noel B."/>
            <person name="Ranwez V."/>
            <person name="Vacherie B."/>
            <person name="Augagneur Y."/>
            <person name="Bres V."/>
            <person name="Duclos A."/>
            <person name="Randazzo S."/>
            <person name="Carcy B."/>
            <person name="Debierre-Grockiego F."/>
            <person name="Delbecq S."/>
            <person name="Moubri-Menage K."/>
            <person name="Shams-Eldin H."/>
            <person name="Usmani-Brown S."/>
            <person name="Bringaud F."/>
            <person name="Wincker P."/>
            <person name="Vivares C.P."/>
            <person name="Schwarz R.T."/>
            <person name="Schetters T.P."/>
            <person name="Krause P.J."/>
            <person name="Gorenflot A."/>
            <person name="Berry V."/>
            <person name="Barbe V."/>
            <person name="Ben Mamoun C."/>
        </authorList>
    </citation>
    <scope>NUCLEOTIDE SEQUENCE [LARGE SCALE GENOMIC DNA]</scope>
    <source>
        <strain evidence="1 2">RI</strain>
    </source>
</reference>
<proteinExistence type="predicted"/>
<keyword evidence="2" id="KW-1185">Reference proteome</keyword>
<accession>A0A1R4AAE3</accession>
<organism evidence="1 2">
    <name type="scientific">Babesia microti (strain RI)</name>
    <dbReference type="NCBI Taxonomy" id="1133968"/>
    <lineage>
        <taxon>Eukaryota</taxon>
        <taxon>Sar</taxon>
        <taxon>Alveolata</taxon>
        <taxon>Apicomplexa</taxon>
        <taxon>Aconoidasida</taxon>
        <taxon>Piroplasmida</taxon>
        <taxon>Babesiidae</taxon>
        <taxon>Babesia</taxon>
    </lineage>
</organism>
<gene>
    <name evidence="1" type="ORF">BMR1_02g02240</name>
</gene>